<protein>
    <submittedName>
        <fullName evidence="2">Uncharacterized protein</fullName>
    </submittedName>
</protein>
<organism evidence="2 3">
    <name type="scientific">Dichomitus squalens</name>
    <dbReference type="NCBI Taxonomy" id="114155"/>
    <lineage>
        <taxon>Eukaryota</taxon>
        <taxon>Fungi</taxon>
        <taxon>Dikarya</taxon>
        <taxon>Basidiomycota</taxon>
        <taxon>Agaricomycotina</taxon>
        <taxon>Agaricomycetes</taxon>
        <taxon>Polyporales</taxon>
        <taxon>Polyporaceae</taxon>
        <taxon>Dichomitus</taxon>
    </lineage>
</organism>
<gene>
    <name evidence="2" type="ORF">BD310DRAFT_904724</name>
</gene>
<accession>A0A4Q9NWA0</accession>
<feature type="compositionally biased region" description="Polar residues" evidence="1">
    <location>
        <begin position="41"/>
        <end position="50"/>
    </location>
</feature>
<feature type="region of interest" description="Disordered" evidence="1">
    <location>
        <begin position="1"/>
        <end position="220"/>
    </location>
</feature>
<reference evidence="2 3" key="1">
    <citation type="submission" date="2019-01" db="EMBL/GenBank/DDBJ databases">
        <title>Draft genome sequences of three monokaryotic isolates of the white-rot basidiomycete fungus Dichomitus squalens.</title>
        <authorList>
            <consortium name="DOE Joint Genome Institute"/>
            <person name="Lopez S.C."/>
            <person name="Andreopoulos B."/>
            <person name="Pangilinan J."/>
            <person name="Lipzen A."/>
            <person name="Riley R."/>
            <person name="Ahrendt S."/>
            <person name="Ng V."/>
            <person name="Barry K."/>
            <person name="Daum C."/>
            <person name="Grigoriev I.V."/>
            <person name="Hilden K.S."/>
            <person name="Makela M.R."/>
            <person name="de Vries R.P."/>
        </authorList>
    </citation>
    <scope>NUCLEOTIDE SEQUENCE [LARGE SCALE GENOMIC DNA]</scope>
    <source>
        <strain evidence="2 3">CBS 464.89</strain>
    </source>
</reference>
<name>A0A4Q9NWA0_9APHY</name>
<evidence type="ECO:0000313" key="3">
    <source>
        <dbReference type="Proteomes" id="UP000292082"/>
    </source>
</evidence>
<sequence length="220" mass="23698">MSSHVVEALVYGRTSVEVAEAQKTTQDTKPKGSQKKKSQKENMPQSSAPTTDAAREELLEPAAKKQNSRAPVQKSTCDKKRAANKTSAEPVLKKPFTLNEAISKALRATEPAKKSVRPRPKAKATQEKRSSRAGHEPDPDVDTAPSAKVGPSEAMKASAPVVTRAGRVRVPTARSLEESPMTENEHVSRDMSAAKRLHVGKKRTCENGDGQGAGKKARRA</sequence>
<feature type="compositionally biased region" description="Basic and acidic residues" evidence="1">
    <location>
        <begin position="124"/>
        <end position="138"/>
    </location>
</feature>
<dbReference type="EMBL" id="ML145098">
    <property type="protein sequence ID" value="TBU61470.1"/>
    <property type="molecule type" value="Genomic_DNA"/>
</dbReference>
<evidence type="ECO:0000313" key="2">
    <source>
        <dbReference type="EMBL" id="TBU61470.1"/>
    </source>
</evidence>
<keyword evidence="3" id="KW-1185">Reference proteome</keyword>
<feature type="compositionally biased region" description="Basic and acidic residues" evidence="1">
    <location>
        <begin position="183"/>
        <end position="193"/>
    </location>
</feature>
<dbReference type="Proteomes" id="UP000292082">
    <property type="component" value="Unassembled WGS sequence"/>
</dbReference>
<dbReference type="AlphaFoldDB" id="A0A4Q9NWA0"/>
<evidence type="ECO:0000256" key="1">
    <source>
        <dbReference type="SAM" id="MobiDB-lite"/>
    </source>
</evidence>
<proteinExistence type="predicted"/>